<dbReference type="InterPro" id="IPR005298">
    <property type="entry name" value="MAP_dom"/>
</dbReference>
<dbReference type="RefSeq" id="WP_085236437.1">
    <property type="nucleotide sequence ID" value="NZ_CP020773.1"/>
</dbReference>
<feature type="repeat" description="MAP" evidence="3">
    <location>
        <begin position="355"/>
        <end position="459"/>
    </location>
</feature>
<accession>A0AAC9RUM3</accession>
<feature type="signal peptide" evidence="4">
    <location>
        <begin position="1"/>
        <end position="23"/>
    </location>
</feature>
<evidence type="ECO:0000256" key="3">
    <source>
        <dbReference type="PROSITE-ProRule" id="PRU00567"/>
    </source>
</evidence>
<dbReference type="Proteomes" id="UP000242864">
    <property type="component" value="Chromosome"/>
</dbReference>
<keyword evidence="7" id="KW-1185">Reference proteome</keyword>
<dbReference type="Pfam" id="PF03642">
    <property type="entry name" value="MAP"/>
    <property type="match status" value="4"/>
</dbReference>
<feature type="repeat" description="MAP" evidence="3">
    <location>
        <begin position="249"/>
        <end position="354"/>
    </location>
</feature>
<protein>
    <recommendedName>
        <fullName evidence="5">MAP domain-containing protein</fullName>
    </recommendedName>
</protein>
<evidence type="ECO:0000256" key="4">
    <source>
        <dbReference type="SAM" id="SignalP"/>
    </source>
</evidence>
<evidence type="ECO:0000313" key="6">
    <source>
        <dbReference type="EMBL" id="ARJ50122.1"/>
    </source>
</evidence>
<feature type="domain" description="MAP" evidence="5">
    <location>
        <begin position="249"/>
        <end position="354"/>
    </location>
</feature>
<proteinExistence type="predicted"/>
<feature type="domain" description="MAP" evidence="5">
    <location>
        <begin position="150"/>
        <end position="248"/>
    </location>
</feature>
<feature type="repeat" description="MAP" evidence="3">
    <location>
        <begin position="150"/>
        <end position="248"/>
    </location>
</feature>
<evidence type="ECO:0000256" key="2">
    <source>
        <dbReference type="ARBA" id="ARBA00022737"/>
    </source>
</evidence>
<evidence type="ECO:0000313" key="7">
    <source>
        <dbReference type="Proteomes" id="UP000242864"/>
    </source>
</evidence>
<dbReference type="PROSITE" id="PS51223">
    <property type="entry name" value="MAP"/>
    <property type="match status" value="4"/>
</dbReference>
<feature type="repeat" description="MAP" evidence="3">
    <location>
        <begin position="36"/>
        <end position="149"/>
    </location>
</feature>
<name>A0AAC9RUM3_9STAP</name>
<organism evidence="6 7">
    <name type="scientific">Staphylococcus lutrae</name>
    <dbReference type="NCBI Taxonomy" id="155085"/>
    <lineage>
        <taxon>Bacteria</taxon>
        <taxon>Bacillati</taxon>
        <taxon>Bacillota</taxon>
        <taxon>Bacilli</taxon>
        <taxon>Bacillales</taxon>
        <taxon>Staphylococcaceae</taxon>
        <taxon>Staphylococcus</taxon>
    </lineage>
</organism>
<evidence type="ECO:0000259" key="5">
    <source>
        <dbReference type="PROSITE" id="PS51223"/>
    </source>
</evidence>
<feature type="domain" description="MAP" evidence="5">
    <location>
        <begin position="36"/>
        <end position="149"/>
    </location>
</feature>
<sequence>MNMKKVMVTGLALGILTSTASLTAGNNADAASQYQHKVQSKTVSYTTTIDGSTSYVQSYLKLSTTSTSNFYQLNEKVKTTLKHEYNVTSLQIKKSKTTQYTVTWKNGKKQTINLKQGSVTPTQKINVNDIKNIDIKVENKKTNYKENSVPYTATIDGATAYVQSYLKLTEKNANNFYQLNQNIKGVLEKEYKLGASQIEKSKAAAYTVTWKNGHKQTISLKQGAALPTQLINIFDIKRIDIDVMSKQEKQVVKSVPYTTTIDGATSFVQSYLKLSNSNANNFYQLNQNIKAALENEYKLSASQVEKSKTAEYTVTWKNGHKQTISLKQGAILPTNVINVQDIKSIDVNVKKGKAKSAVNAVPYAVTLNGNTVFVQSYLHLSNYSASNFHQLNNEVKSVLKHGYRVTDAQIDSAKTAQYTVTWKNGQKQTISLKSDAPLTANKIDIHQIKSIDINVNGVK</sequence>
<feature type="domain" description="MAP" evidence="5">
    <location>
        <begin position="355"/>
        <end position="459"/>
    </location>
</feature>
<dbReference type="KEGG" id="slz:B5P37_01540"/>
<gene>
    <name evidence="6" type="ORF">B5P37_01540</name>
</gene>
<keyword evidence="1 4" id="KW-0732">Signal</keyword>
<dbReference type="AlphaFoldDB" id="A0AAC9RUM3"/>
<dbReference type="EMBL" id="CP020773">
    <property type="protein sequence ID" value="ARJ50122.1"/>
    <property type="molecule type" value="Genomic_DNA"/>
</dbReference>
<feature type="chain" id="PRO_5042041649" description="MAP domain-containing protein" evidence="4">
    <location>
        <begin position="24"/>
        <end position="459"/>
    </location>
</feature>
<keyword evidence="2" id="KW-0677">Repeat</keyword>
<dbReference type="Gene3D" id="3.10.20.120">
    <property type="match status" value="4"/>
</dbReference>
<evidence type="ECO:0000256" key="1">
    <source>
        <dbReference type="ARBA" id="ARBA00022729"/>
    </source>
</evidence>
<reference evidence="6 7" key="1">
    <citation type="submission" date="2017-04" db="EMBL/GenBank/DDBJ databases">
        <authorList>
            <person name="Veseli I.A."/>
            <person name="Tang C."/>
            <person name="Pombert J.-F."/>
        </authorList>
    </citation>
    <scope>NUCLEOTIDE SEQUENCE [LARGE SCALE GENOMIC DNA]</scope>
    <source>
        <strain evidence="6 7">ATCC 700373</strain>
    </source>
</reference>